<evidence type="ECO:0000313" key="3">
    <source>
        <dbReference type="Proteomes" id="UP000296049"/>
    </source>
</evidence>
<dbReference type="Proteomes" id="UP000296049">
    <property type="component" value="Unassembled WGS sequence"/>
</dbReference>
<name>R0M4Y5_ANAPL</name>
<dbReference type="EMBL" id="KB742386">
    <property type="protein sequence ID" value="EOB09180.1"/>
    <property type="molecule type" value="Genomic_DNA"/>
</dbReference>
<gene>
    <name evidence="2" type="ORF">Anapl_05312</name>
</gene>
<feature type="region of interest" description="Disordered" evidence="1">
    <location>
        <begin position="407"/>
        <end position="429"/>
    </location>
</feature>
<evidence type="ECO:0000313" key="2">
    <source>
        <dbReference type="EMBL" id="EOB09180.1"/>
    </source>
</evidence>
<evidence type="ECO:0000256" key="1">
    <source>
        <dbReference type="SAM" id="MobiDB-lite"/>
    </source>
</evidence>
<protein>
    <submittedName>
        <fullName evidence="2">Uncharacterized protein</fullName>
    </submittedName>
</protein>
<sequence length="619" mass="66522">MSLIEKHEQVDNANFKLLAALHQNKLLSHLNSETNLRHSTSRVPPDDLGHNSTNMFMGKIPTVFIPPDSHRPVSIPTYRSSQVGDVPGVPETVIKSSDMKLHAHACKTRCPNKALPLLDASSLAVWIHYQLIKDKDLPFNEGTHGASKFCENRQLNRQAESYGNKAPAVLATGICDPSARAHTATHAVYKCSGASDPGPRPGLASAQHAWYRCQARTFGNLQQGPGLLKPCSSITALLYSTGREKQDVSPNIVFTVSRRGKLQKRLPASTTGLLSTFLLSPWAHRFSFICHQPARQAGLLLQGHALARNQLQHRCCSALSITKYTNFEQKMIQALQLMRFGPGPPASRGISRSCNTLQSRHSSSPGARDIEHRGTKQCSKARSNQLAAMWGQIIHAVVCAASTGTSRVDSSPKAKACDEPEREKKTSSLKPCHRAKTYEHIADLTCSRHGTHVPFSSCCPSCPWTGGGETGCPVEQEVSLEGLQLAEAGRPPTAGTLKAARNSEHSQVSGAASLSISGRVYPAQQQGDEPGAFQVTPLLTSSAGPGAGSSAGTQPLPKLPVVSSTAQPRPGHCPGDQSSRVCPQQPLWTRPSHSGEKPFNHTIVLALRAKAQAVALLLA</sequence>
<proteinExistence type="predicted"/>
<organism evidence="2 3">
    <name type="scientific">Anas platyrhynchos</name>
    <name type="common">Mallard</name>
    <name type="synonym">Anas boschas</name>
    <dbReference type="NCBI Taxonomy" id="8839"/>
    <lineage>
        <taxon>Eukaryota</taxon>
        <taxon>Metazoa</taxon>
        <taxon>Chordata</taxon>
        <taxon>Craniata</taxon>
        <taxon>Vertebrata</taxon>
        <taxon>Euteleostomi</taxon>
        <taxon>Archelosauria</taxon>
        <taxon>Archosauria</taxon>
        <taxon>Dinosauria</taxon>
        <taxon>Saurischia</taxon>
        <taxon>Theropoda</taxon>
        <taxon>Coelurosauria</taxon>
        <taxon>Aves</taxon>
        <taxon>Neognathae</taxon>
        <taxon>Galloanserae</taxon>
        <taxon>Anseriformes</taxon>
        <taxon>Anatidae</taxon>
        <taxon>Anatinae</taxon>
        <taxon>Anas</taxon>
    </lineage>
</organism>
<dbReference type="AlphaFoldDB" id="R0M4Y5"/>
<feature type="compositionally biased region" description="Basic and acidic residues" evidence="1">
    <location>
        <begin position="410"/>
        <end position="426"/>
    </location>
</feature>
<accession>R0M4Y5</accession>
<feature type="region of interest" description="Disordered" evidence="1">
    <location>
        <begin position="521"/>
        <end position="595"/>
    </location>
</feature>
<reference evidence="3" key="1">
    <citation type="journal article" date="2013" name="Nat. Genet.">
        <title>The duck genome and transcriptome provide insight into an avian influenza virus reservoir species.</title>
        <authorList>
            <person name="Huang Y."/>
            <person name="Li Y."/>
            <person name="Burt D.W."/>
            <person name="Chen H."/>
            <person name="Zhang Y."/>
            <person name="Qian W."/>
            <person name="Kim H."/>
            <person name="Gan S."/>
            <person name="Zhao Y."/>
            <person name="Li J."/>
            <person name="Yi K."/>
            <person name="Feng H."/>
            <person name="Zhu P."/>
            <person name="Li B."/>
            <person name="Liu Q."/>
            <person name="Fairley S."/>
            <person name="Magor K.E."/>
            <person name="Du Z."/>
            <person name="Hu X."/>
            <person name="Goodman L."/>
            <person name="Tafer H."/>
            <person name="Vignal A."/>
            <person name="Lee T."/>
            <person name="Kim K.W."/>
            <person name="Sheng Z."/>
            <person name="An Y."/>
            <person name="Searle S."/>
            <person name="Herrero J."/>
            <person name="Groenen M.A."/>
            <person name="Crooijmans R.P."/>
            <person name="Faraut T."/>
            <person name="Cai Q."/>
            <person name="Webster R.G."/>
            <person name="Aldridge J.R."/>
            <person name="Warren W.C."/>
            <person name="Bartschat S."/>
            <person name="Kehr S."/>
            <person name="Marz M."/>
            <person name="Stadler P.F."/>
            <person name="Smith J."/>
            <person name="Kraus R.H."/>
            <person name="Zhao Y."/>
            <person name="Ren L."/>
            <person name="Fei J."/>
            <person name="Morisson M."/>
            <person name="Kaiser P."/>
            <person name="Griffin D.K."/>
            <person name="Rao M."/>
            <person name="Pitel F."/>
            <person name="Wang J."/>
            <person name="Li N."/>
        </authorList>
    </citation>
    <scope>NUCLEOTIDE SEQUENCE [LARGE SCALE GENOMIC DNA]</scope>
</reference>
<keyword evidence="3" id="KW-1185">Reference proteome</keyword>
<feature type="compositionally biased region" description="Low complexity" evidence="1">
    <location>
        <begin position="541"/>
        <end position="552"/>
    </location>
</feature>